<reference evidence="2 3" key="1">
    <citation type="journal article" date="2018" name="BMC Genomics">
        <title>High genomic variability in the plant pathogenic bacterium Pectobacterium parmentieri deciphered from de novo assembled complete genomes.</title>
        <authorList>
            <person name="Zoledowska S."/>
            <person name="Motyka-Pomagruk A."/>
            <person name="Sledz W."/>
            <person name="Mengoni A."/>
            <person name="Lojkowska E."/>
        </authorList>
    </citation>
    <scope>NUCLEOTIDE SEQUENCE [LARGE SCALE GENOMIC DNA]</scope>
    <source>
        <strain evidence="2 3">IFB5626</strain>
    </source>
</reference>
<proteinExistence type="predicted"/>
<keyword evidence="1" id="KW-0812">Transmembrane</keyword>
<dbReference type="GeneID" id="45849092"/>
<sequence length="126" mass="14531">MNFLTETPFIVGIAMTFLSFFIVISLFKPNKNELLGIKNWKTRDKWQGTIVTTEIKSWSQTETKYGNDFFYNFDFPIDLNGKKKLYTAKGLVGPNDIHKLRKGMGIIVKYNEDSPPKVAVIDVIYK</sequence>
<dbReference type="EMBL" id="PSZG01000001">
    <property type="protein sequence ID" value="RKO76474.1"/>
    <property type="molecule type" value="Genomic_DNA"/>
</dbReference>
<evidence type="ECO:0008006" key="4">
    <source>
        <dbReference type="Google" id="ProtNLM"/>
    </source>
</evidence>
<dbReference type="Proteomes" id="UP000269665">
    <property type="component" value="Unassembled WGS sequence"/>
</dbReference>
<organism evidence="2 3">
    <name type="scientific">Pectobacterium parmentieri</name>
    <dbReference type="NCBI Taxonomy" id="1905730"/>
    <lineage>
        <taxon>Bacteria</taxon>
        <taxon>Pseudomonadati</taxon>
        <taxon>Pseudomonadota</taxon>
        <taxon>Gammaproteobacteria</taxon>
        <taxon>Enterobacterales</taxon>
        <taxon>Pectobacteriaceae</taxon>
        <taxon>Pectobacterium</taxon>
    </lineage>
</organism>
<dbReference type="KEGG" id="ppar:A8F97_06420"/>
<evidence type="ECO:0000313" key="2">
    <source>
        <dbReference type="EMBL" id="RKO76474.1"/>
    </source>
</evidence>
<gene>
    <name evidence="2" type="ORF">C5E00_06605</name>
</gene>
<comment type="caution">
    <text evidence="2">The sequence shown here is derived from an EMBL/GenBank/DDBJ whole genome shotgun (WGS) entry which is preliminary data.</text>
</comment>
<accession>A0A8B3FC45</accession>
<dbReference type="OrthoDB" id="6624398at2"/>
<evidence type="ECO:0000313" key="3">
    <source>
        <dbReference type="Proteomes" id="UP000269665"/>
    </source>
</evidence>
<evidence type="ECO:0000256" key="1">
    <source>
        <dbReference type="SAM" id="Phobius"/>
    </source>
</evidence>
<dbReference type="AlphaFoldDB" id="A0A8B3FC45"/>
<keyword evidence="1" id="KW-0472">Membrane</keyword>
<keyword evidence="1" id="KW-1133">Transmembrane helix</keyword>
<name>A0A8B3FC45_PECPM</name>
<dbReference type="RefSeq" id="WP_033071541.1">
    <property type="nucleotide sequence ID" value="NZ_CP015749.1"/>
</dbReference>
<protein>
    <recommendedName>
        <fullName evidence="4">DUF3592 domain-containing protein</fullName>
    </recommendedName>
</protein>
<feature type="transmembrane region" description="Helical" evidence="1">
    <location>
        <begin position="6"/>
        <end position="27"/>
    </location>
</feature>